<dbReference type="PANTHER" id="PTHR30061:SF50">
    <property type="entry name" value="MALTOSE_MALTODEXTRIN-BINDING PERIPLASMIC PROTEIN"/>
    <property type="match status" value="1"/>
</dbReference>
<dbReference type="GO" id="GO:0015768">
    <property type="term" value="P:maltose transport"/>
    <property type="evidence" value="ECO:0007669"/>
    <property type="project" value="TreeGrafter"/>
</dbReference>
<dbReference type="GO" id="GO:1901982">
    <property type="term" value="F:maltose binding"/>
    <property type="evidence" value="ECO:0007669"/>
    <property type="project" value="TreeGrafter"/>
</dbReference>
<evidence type="ECO:0000256" key="2">
    <source>
        <dbReference type="ARBA" id="ARBA00022448"/>
    </source>
</evidence>
<gene>
    <name evidence="5" type="primary">araN</name>
    <name evidence="5" type="ORF">CLORY_02480</name>
</gene>
<evidence type="ECO:0000313" key="6">
    <source>
        <dbReference type="Proteomes" id="UP000190080"/>
    </source>
</evidence>
<protein>
    <submittedName>
        <fullName evidence="5">Putative arabinose-binding protein</fullName>
    </submittedName>
</protein>
<comment type="caution">
    <text evidence="5">The sequence shown here is derived from an EMBL/GenBank/DDBJ whole genome shotgun (WGS) entry which is preliminary data.</text>
</comment>
<feature type="signal peptide" evidence="4">
    <location>
        <begin position="1"/>
        <end position="21"/>
    </location>
</feature>
<dbReference type="Gene3D" id="3.40.190.10">
    <property type="entry name" value="Periplasmic binding protein-like II"/>
    <property type="match status" value="2"/>
</dbReference>
<evidence type="ECO:0000256" key="1">
    <source>
        <dbReference type="ARBA" id="ARBA00008520"/>
    </source>
</evidence>
<dbReference type="Proteomes" id="UP000190080">
    <property type="component" value="Unassembled WGS sequence"/>
</dbReference>
<dbReference type="Pfam" id="PF13416">
    <property type="entry name" value="SBP_bac_8"/>
    <property type="match status" value="1"/>
</dbReference>
<dbReference type="GO" id="GO:0055052">
    <property type="term" value="C:ATP-binding cassette (ABC) transporter complex, substrate-binding subunit-containing"/>
    <property type="evidence" value="ECO:0007669"/>
    <property type="project" value="TreeGrafter"/>
</dbReference>
<organism evidence="5 6">
    <name type="scientific">Clostridium oryzae</name>
    <dbReference type="NCBI Taxonomy" id="1450648"/>
    <lineage>
        <taxon>Bacteria</taxon>
        <taxon>Bacillati</taxon>
        <taxon>Bacillota</taxon>
        <taxon>Clostridia</taxon>
        <taxon>Eubacteriales</taxon>
        <taxon>Clostridiaceae</taxon>
        <taxon>Clostridium</taxon>
    </lineage>
</organism>
<dbReference type="AlphaFoldDB" id="A0A1V4IYV5"/>
<feature type="chain" id="PRO_5038402312" evidence="4">
    <location>
        <begin position="22"/>
        <end position="431"/>
    </location>
</feature>
<dbReference type="OrthoDB" id="9808332at2"/>
<accession>A0A1V4IYV5</accession>
<dbReference type="SUPFAM" id="SSF53850">
    <property type="entry name" value="Periplasmic binding protein-like II"/>
    <property type="match status" value="1"/>
</dbReference>
<dbReference type="PANTHER" id="PTHR30061">
    <property type="entry name" value="MALTOSE-BINDING PERIPLASMIC PROTEIN"/>
    <property type="match status" value="1"/>
</dbReference>
<dbReference type="EMBL" id="MZGV01000001">
    <property type="protein sequence ID" value="OPJ65248.1"/>
    <property type="molecule type" value="Genomic_DNA"/>
</dbReference>
<dbReference type="STRING" id="1450648.CLORY_02480"/>
<dbReference type="InterPro" id="IPR006059">
    <property type="entry name" value="SBP"/>
</dbReference>
<evidence type="ECO:0000313" key="5">
    <source>
        <dbReference type="EMBL" id="OPJ65248.1"/>
    </source>
</evidence>
<dbReference type="RefSeq" id="WP_079421746.1">
    <property type="nucleotide sequence ID" value="NZ_MZGV01000001.1"/>
</dbReference>
<proteinExistence type="inferred from homology"/>
<evidence type="ECO:0000256" key="4">
    <source>
        <dbReference type="SAM" id="SignalP"/>
    </source>
</evidence>
<evidence type="ECO:0000256" key="3">
    <source>
        <dbReference type="ARBA" id="ARBA00022729"/>
    </source>
</evidence>
<reference evidence="5 6" key="1">
    <citation type="submission" date="2017-03" db="EMBL/GenBank/DDBJ databases">
        <title>Genome sequence of Clostridium oryzae DSM 28571.</title>
        <authorList>
            <person name="Poehlein A."/>
            <person name="Daniel R."/>
        </authorList>
    </citation>
    <scope>NUCLEOTIDE SEQUENCE [LARGE SCALE GENOMIC DNA]</scope>
    <source>
        <strain evidence="5 6">DSM 28571</strain>
    </source>
</reference>
<name>A0A1V4IYV5_9CLOT</name>
<comment type="similarity">
    <text evidence="1">Belongs to the bacterial solute-binding protein 1 family.</text>
</comment>
<keyword evidence="3 4" id="KW-0732">Signal</keyword>
<sequence length="431" mass="47291">MKSKKVIALILTELMTFSLLAGCGGKAADTSRQGSAGATKDLTKLKGEIEMWSTFTDAENKVLKEKILPAFNKVYPDIKVKITPMPSGDDYKKQILQGAMSGTTPDLARTDIVDVAQYASQDYLEPVDNMPDFDDLKKEVYEGPMSTNYYNGHYYGIPIDTNTKIAIYNKAILNKGGFKEAPKTMDEFEQYAAKAKEDNVAGIGIAGTESWAISPYFLSLGGKFTDDKNTKASGYLNSDSSIKALEKIVEWKNNGYTAKSILGGEGTWEGFNAGHYGMIDEGPWWYPANKNQKKVKDNVIFAQIPKGDGGSVSVVGGEDTVIFKNSKSKEQAYAFAKFLASDDAQTIFTTDLGMMPVNTKTAKKSVVTNNAILKIYMDQLNSTWARTPNPKWADISNVIKEDFELAIRNKKSAKDALDDAAKKVDSLLSSK</sequence>
<dbReference type="GO" id="GO:0042956">
    <property type="term" value="P:maltodextrin transmembrane transport"/>
    <property type="evidence" value="ECO:0007669"/>
    <property type="project" value="TreeGrafter"/>
</dbReference>
<keyword evidence="6" id="KW-1185">Reference proteome</keyword>
<keyword evidence="2" id="KW-0813">Transport</keyword>